<dbReference type="SUPFAM" id="SSF53383">
    <property type="entry name" value="PLP-dependent transferases"/>
    <property type="match status" value="1"/>
</dbReference>
<protein>
    <submittedName>
        <fullName evidence="4">Aminotransferase</fullName>
    </submittedName>
</protein>
<organism evidence="4 5">
    <name type="scientific">Herbaspirillum hiltneri N3</name>
    <dbReference type="NCBI Taxonomy" id="1262470"/>
    <lineage>
        <taxon>Bacteria</taxon>
        <taxon>Pseudomonadati</taxon>
        <taxon>Pseudomonadota</taxon>
        <taxon>Betaproteobacteria</taxon>
        <taxon>Burkholderiales</taxon>
        <taxon>Oxalobacteraceae</taxon>
        <taxon>Herbaspirillum</taxon>
    </lineage>
</organism>
<dbReference type="EMBL" id="CP011409">
    <property type="protein sequence ID" value="AKZ65078.1"/>
    <property type="molecule type" value="Genomic_DNA"/>
</dbReference>
<dbReference type="CDD" id="cd00616">
    <property type="entry name" value="AHBA_syn"/>
    <property type="match status" value="1"/>
</dbReference>
<keyword evidence="4" id="KW-0808">Transferase</keyword>
<keyword evidence="4" id="KW-0032">Aminotransferase</keyword>
<dbReference type="PANTHER" id="PTHR30244:SF36">
    <property type="entry name" value="3-OXO-GLUCOSE-6-PHOSPHATE:GLUTAMATE AMINOTRANSFERASE"/>
    <property type="match status" value="1"/>
</dbReference>
<comment type="similarity">
    <text evidence="2 3">Belongs to the DegT/DnrJ/EryC1 family.</text>
</comment>
<dbReference type="Gene3D" id="3.90.1150.10">
    <property type="entry name" value="Aspartate Aminotransferase, domain 1"/>
    <property type="match status" value="1"/>
</dbReference>
<name>A0ABM5V668_9BURK</name>
<gene>
    <name evidence="4" type="ORF">F506_01290</name>
</gene>
<dbReference type="Pfam" id="PF01041">
    <property type="entry name" value="DegT_DnrJ_EryC1"/>
    <property type="match status" value="1"/>
</dbReference>
<dbReference type="InterPro" id="IPR015424">
    <property type="entry name" value="PyrdxlP-dep_Trfase"/>
</dbReference>
<dbReference type="Proteomes" id="UP000063429">
    <property type="component" value="Chromosome"/>
</dbReference>
<dbReference type="GO" id="GO:0008483">
    <property type="term" value="F:transaminase activity"/>
    <property type="evidence" value="ECO:0007669"/>
    <property type="project" value="UniProtKB-KW"/>
</dbReference>
<keyword evidence="5" id="KW-1185">Reference proteome</keyword>
<evidence type="ECO:0000313" key="5">
    <source>
        <dbReference type="Proteomes" id="UP000063429"/>
    </source>
</evidence>
<proteinExistence type="inferred from homology"/>
<reference evidence="5" key="1">
    <citation type="journal article" date="2015" name="Genome Announc.">
        <title>Complete Genome Sequence of Herbaspirillum hiltneri N3 (DSM 17495), Isolated from Surface-Sterilized Wheat Roots.</title>
        <authorList>
            <person name="Guizelini D."/>
            <person name="Saizaki P.M."/>
            <person name="Coimbra N.A."/>
            <person name="Weiss V.A."/>
            <person name="Faoro H."/>
            <person name="Sfeir M.Z."/>
            <person name="Baura V.A."/>
            <person name="Monteiro R.A."/>
            <person name="Chubatsu L.S."/>
            <person name="Souza E.M."/>
            <person name="Cruz L.M."/>
            <person name="Pedrosa F.O."/>
            <person name="Raittz R.T."/>
            <person name="Marchaukoski J.N."/>
            <person name="Steffens M.B."/>
        </authorList>
    </citation>
    <scope>NUCLEOTIDE SEQUENCE [LARGE SCALE GENOMIC DNA]</scope>
    <source>
        <strain evidence="5">N3</strain>
    </source>
</reference>
<dbReference type="PANTHER" id="PTHR30244">
    <property type="entry name" value="TRANSAMINASE"/>
    <property type="match status" value="1"/>
</dbReference>
<evidence type="ECO:0000313" key="4">
    <source>
        <dbReference type="EMBL" id="AKZ65078.1"/>
    </source>
</evidence>
<accession>A0ABM5V668</accession>
<evidence type="ECO:0000256" key="3">
    <source>
        <dbReference type="RuleBase" id="RU004508"/>
    </source>
</evidence>
<dbReference type="InterPro" id="IPR015422">
    <property type="entry name" value="PyrdxlP-dep_Trfase_small"/>
</dbReference>
<dbReference type="PIRSF" id="PIRSF000390">
    <property type="entry name" value="PLP_StrS"/>
    <property type="match status" value="1"/>
</dbReference>
<dbReference type="Gene3D" id="3.40.640.10">
    <property type="entry name" value="Type I PLP-dependent aspartate aminotransferase-like (Major domain)"/>
    <property type="match status" value="1"/>
</dbReference>
<evidence type="ECO:0000256" key="2">
    <source>
        <dbReference type="ARBA" id="ARBA00037999"/>
    </source>
</evidence>
<dbReference type="InterPro" id="IPR000653">
    <property type="entry name" value="DegT/StrS_aminotransferase"/>
</dbReference>
<evidence type="ECO:0000256" key="1">
    <source>
        <dbReference type="ARBA" id="ARBA00022898"/>
    </source>
</evidence>
<dbReference type="InterPro" id="IPR015421">
    <property type="entry name" value="PyrdxlP-dep_Trfase_major"/>
</dbReference>
<sequence length="364" mass="39985">MIEYESLGQSNAAFMTELEAAAVRVIRSGWYVLGKEVSAFEAEFGTYIGAKHCIGVANGLDALILSIEALDLPKGSDILVAANTYIATILAILRAGHQPVLVEAELATFNMDPALLPGAMTKKTRAICVTHMFGKICRMDAIAAFAKEHGLKLIEDCAQSHGAKLNGKMSGTFGNAGCFSFYPTKNLGAVGDAGAITTDDDALADRLRHLRNYGSKQKYVNKYPGVNSRLDELQAALLRVKLQHLDAMTAHKRALADIYDQHLPDWVIKPRRREDEFDVFHIYGIRHPERDALRQYLLDNGVKTEVHYPIPPHRQEAMAGILSGNYPIAEEQHATELSLPISNGHTADDIQRVCDVISGFTKTK</sequence>
<keyword evidence="1 3" id="KW-0663">Pyridoxal phosphate</keyword>